<keyword evidence="3" id="KW-1185">Reference proteome</keyword>
<evidence type="ECO:0000313" key="3">
    <source>
        <dbReference type="Proteomes" id="UP000652153"/>
    </source>
</evidence>
<evidence type="ECO:0000256" key="1">
    <source>
        <dbReference type="SAM" id="Phobius"/>
    </source>
</evidence>
<organism evidence="2 3">
    <name type="scientific">Paenibacillus silvae</name>
    <dbReference type="NCBI Taxonomy" id="1325358"/>
    <lineage>
        <taxon>Bacteria</taxon>
        <taxon>Bacillati</taxon>
        <taxon>Bacillota</taxon>
        <taxon>Bacilli</taxon>
        <taxon>Bacillales</taxon>
        <taxon>Paenibacillaceae</taxon>
        <taxon>Paenibacillus</taxon>
    </lineage>
</organism>
<evidence type="ECO:0008006" key="4">
    <source>
        <dbReference type="Google" id="ProtNLM"/>
    </source>
</evidence>
<protein>
    <recommendedName>
        <fullName evidence="4">DUF2569 domain-containing protein</fullName>
    </recommendedName>
</protein>
<dbReference type="InterPro" id="IPR019690">
    <property type="entry name" value="DUF2569"/>
</dbReference>
<keyword evidence="1" id="KW-1133">Transmembrane helix</keyword>
<accession>A0ABQ1ZAI6</accession>
<feature type="transmembrane region" description="Helical" evidence="1">
    <location>
        <begin position="29"/>
        <end position="51"/>
    </location>
</feature>
<feature type="transmembrane region" description="Helical" evidence="1">
    <location>
        <begin position="155"/>
        <end position="171"/>
    </location>
</feature>
<comment type="caution">
    <text evidence="2">The sequence shown here is derived from an EMBL/GenBank/DDBJ whole genome shotgun (WGS) entry which is preliminary data.</text>
</comment>
<name>A0ABQ1ZAI6_9BACL</name>
<sequence>MNRPNARLDEEERDVYSYKSGAHTKRSDISGLGGWLILIQISLWASLAFLLSDLSSVTVIMDPARWEGSRGVDPQIYTEVIRPILWFGFIISIILSVLVIINLVLFYRRKRLFPRMMIIQYIVNAIISVVTWILIAQQEMGREVHVLDAQPAFHVIVRSLLACCIFIPYFLRSVRVKNTFIQ</sequence>
<dbReference type="Proteomes" id="UP000652153">
    <property type="component" value="Unassembled WGS sequence"/>
</dbReference>
<keyword evidence="1" id="KW-0812">Transmembrane</keyword>
<dbReference type="RefSeq" id="WP_188592646.1">
    <property type="nucleotide sequence ID" value="NZ_BMFU01000003.1"/>
</dbReference>
<dbReference type="EMBL" id="BMFU01000003">
    <property type="protein sequence ID" value="GGH55598.1"/>
    <property type="molecule type" value="Genomic_DNA"/>
</dbReference>
<feature type="transmembrane region" description="Helical" evidence="1">
    <location>
        <begin position="118"/>
        <end position="135"/>
    </location>
</feature>
<dbReference type="Pfam" id="PF10754">
    <property type="entry name" value="DUF2569"/>
    <property type="match status" value="1"/>
</dbReference>
<evidence type="ECO:0000313" key="2">
    <source>
        <dbReference type="EMBL" id="GGH55598.1"/>
    </source>
</evidence>
<feature type="transmembrane region" description="Helical" evidence="1">
    <location>
        <begin position="84"/>
        <end position="106"/>
    </location>
</feature>
<keyword evidence="1" id="KW-0472">Membrane</keyword>
<reference evidence="3" key="1">
    <citation type="journal article" date="2019" name="Int. J. Syst. Evol. Microbiol.">
        <title>The Global Catalogue of Microorganisms (GCM) 10K type strain sequencing project: providing services to taxonomists for standard genome sequencing and annotation.</title>
        <authorList>
            <consortium name="The Broad Institute Genomics Platform"/>
            <consortium name="The Broad Institute Genome Sequencing Center for Infectious Disease"/>
            <person name="Wu L."/>
            <person name="Ma J."/>
        </authorList>
    </citation>
    <scope>NUCLEOTIDE SEQUENCE [LARGE SCALE GENOMIC DNA]</scope>
    <source>
        <strain evidence="3">CGMCC 1.12770</strain>
    </source>
</reference>
<gene>
    <name evidence="2" type="ORF">GCM10008014_25360</name>
</gene>
<proteinExistence type="predicted"/>